<dbReference type="GO" id="GO:0005975">
    <property type="term" value="P:carbohydrate metabolic process"/>
    <property type="evidence" value="ECO:0007669"/>
    <property type="project" value="InterPro"/>
</dbReference>
<dbReference type="Gene3D" id="3.20.20.80">
    <property type="entry name" value="Glycosidases"/>
    <property type="match status" value="1"/>
</dbReference>
<keyword evidence="3" id="KW-0472">Membrane</keyword>
<dbReference type="SUPFAM" id="SSF51445">
    <property type="entry name" value="(Trans)glycosidases"/>
    <property type="match status" value="1"/>
</dbReference>
<feature type="region of interest" description="Disordered" evidence="2">
    <location>
        <begin position="34"/>
        <end position="103"/>
    </location>
</feature>
<reference evidence="6" key="2">
    <citation type="submission" date="2018-07" db="EMBL/GenBank/DDBJ databases">
        <authorList>
            <person name="Quirk P.G."/>
            <person name="Krulwich T.A."/>
        </authorList>
    </citation>
    <scope>NUCLEOTIDE SEQUENCE</scope>
</reference>
<keyword evidence="1" id="KW-0732">Signal</keyword>
<dbReference type="EMBL" id="UFQS01000502">
    <property type="protein sequence ID" value="SSX04460.1"/>
    <property type="molecule type" value="Genomic_DNA"/>
</dbReference>
<feature type="compositionally biased region" description="Polar residues" evidence="2">
    <location>
        <begin position="34"/>
        <end position="54"/>
    </location>
</feature>
<proteinExistence type="predicted"/>
<evidence type="ECO:0000256" key="1">
    <source>
        <dbReference type="ARBA" id="ARBA00022729"/>
    </source>
</evidence>
<dbReference type="EMBL" id="UFQT01000502">
    <property type="protein sequence ID" value="SSX24824.1"/>
    <property type="molecule type" value="Genomic_DNA"/>
</dbReference>
<dbReference type="SMART" id="SM00642">
    <property type="entry name" value="Aamy"/>
    <property type="match status" value="1"/>
</dbReference>
<keyword evidence="3" id="KW-1133">Transmembrane helix</keyword>
<dbReference type="AlphaFoldDB" id="A0A336KU16"/>
<evidence type="ECO:0000313" key="6">
    <source>
        <dbReference type="EMBL" id="SSX24824.1"/>
    </source>
</evidence>
<evidence type="ECO:0000256" key="2">
    <source>
        <dbReference type="SAM" id="MobiDB-lite"/>
    </source>
</evidence>
<keyword evidence="3" id="KW-0812">Transmembrane</keyword>
<dbReference type="InterPro" id="IPR006047">
    <property type="entry name" value="GH13_cat_dom"/>
</dbReference>
<organism evidence="5">
    <name type="scientific">Culicoides sonorensis</name>
    <name type="common">Biting midge</name>
    <dbReference type="NCBI Taxonomy" id="179676"/>
    <lineage>
        <taxon>Eukaryota</taxon>
        <taxon>Metazoa</taxon>
        <taxon>Ecdysozoa</taxon>
        <taxon>Arthropoda</taxon>
        <taxon>Hexapoda</taxon>
        <taxon>Insecta</taxon>
        <taxon>Pterygota</taxon>
        <taxon>Neoptera</taxon>
        <taxon>Endopterygota</taxon>
        <taxon>Diptera</taxon>
        <taxon>Nematocera</taxon>
        <taxon>Chironomoidea</taxon>
        <taxon>Ceratopogonidae</taxon>
        <taxon>Ceratopogoninae</taxon>
        <taxon>Culicoides</taxon>
        <taxon>Monoculicoides</taxon>
    </lineage>
</organism>
<sequence length="672" mass="74969">MSNLEASFTVTSSPSIAIVANNTDSSQYLSVDSTSLNTSPSASTFLPDQTSSTCLLLPNSPSPDPELRDPLTPGLEDANSDHADNGGDDGDTNSSSGSSGGINMVVMIPQNETDPNDEVFINNRKGNGTCVIHRKNGGFQNEDKQSVTKIGDIIITCTDNIPPFVNWNWPLIRKWSFSLFICINIGVIGFVIAMMSTLPKSCNPPAVERVALLPSTSTSKQKTNTQVPWYQGSVFYEIFPASFQDSNDDGIGDIQGINSRVQYLKQLGVGAIRLNSIYPSKHYPEAYQDTKTYFSIDHHLGDFNDFEALVINLQRNNIALILDLPLLPLVKKLHVSEHVSEIQGQDTKAAVEHHLSAPGSTTSDNLILKAIKFWTDKGVDGFFIKDLEHFHNDSFLVSSIKEWKYMLGSDRCLIVSSNLIDIIQHNKTLLGLVMPHVDLVDVRLTVEKSAKEIVEEIETAIKGPAGLGATTWLHWSINSLEATHTRVSSLALIFLELMLPGTPNIFYGDEISLTEVLDTNDDHKETQHLHHLPVMQFNTSRAFTDLQKVAPWLPKSKFNPNQFTHLTQIKELIQLRRISPALYLKQIEREDRSYQNTNLRSSQDDLIVIERHYPRRKSFAVFTNRVNHTLKTDLSSTFYSGDIIFGTAKNSKIYFSDFEISGLETIIVKLDK</sequence>
<gene>
    <name evidence="5" type="primary">CSON011544</name>
</gene>
<evidence type="ECO:0000259" key="4">
    <source>
        <dbReference type="SMART" id="SM00642"/>
    </source>
</evidence>
<evidence type="ECO:0000256" key="3">
    <source>
        <dbReference type="SAM" id="Phobius"/>
    </source>
</evidence>
<dbReference type="Pfam" id="PF00128">
    <property type="entry name" value="Alpha-amylase"/>
    <property type="match status" value="1"/>
</dbReference>
<dbReference type="PANTHER" id="PTHR10357:SF225">
    <property type="entry name" value="MALTASE 1-LIKE PROTEIN"/>
    <property type="match status" value="1"/>
</dbReference>
<reference evidence="5" key="1">
    <citation type="submission" date="2018-04" db="EMBL/GenBank/DDBJ databases">
        <authorList>
            <person name="Go L.Y."/>
            <person name="Mitchell J.A."/>
        </authorList>
    </citation>
    <scope>NUCLEOTIDE SEQUENCE</scope>
    <source>
        <tissue evidence="5">Whole organism</tissue>
    </source>
</reference>
<dbReference type="PANTHER" id="PTHR10357">
    <property type="entry name" value="ALPHA-AMYLASE FAMILY MEMBER"/>
    <property type="match status" value="1"/>
</dbReference>
<feature type="transmembrane region" description="Helical" evidence="3">
    <location>
        <begin position="177"/>
        <end position="198"/>
    </location>
</feature>
<name>A0A336KU16_CULSO</name>
<protein>
    <submittedName>
        <fullName evidence="5">CSON011544 protein</fullName>
    </submittedName>
</protein>
<evidence type="ECO:0000313" key="5">
    <source>
        <dbReference type="EMBL" id="SSX04460.1"/>
    </source>
</evidence>
<accession>A0A336KU16</accession>
<dbReference type="VEuPathDB" id="VectorBase:CSON011544"/>
<dbReference type="InterPro" id="IPR017853">
    <property type="entry name" value="GH"/>
</dbReference>
<feature type="domain" description="Glycosyl hydrolase family 13 catalytic" evidence="4">
    <location>
        <begin position="237"/>
        <end position="576"/>
    </location>
</feature>